<dbReference type="EMBL" id="CM018032">
    <property type="protein sequence ID" value="KAA8546269.1"/>
    <property type="molecule type" value="Genomic_DNA"/>
</dbReference>
<evidence type="ECO:0000313" key="2">
    <source>
        <dbReference type="EMBL" id="KAA8546269.1"/>
    </source>
</evidence>
<proteinExistence type="predicted"/>
<dbReference type="AlphaFoldDB" id="A0A5J5BTL8"/>
<keyword evidence="3" id="KW-1185">Reference proteome</keyword>
<protein>
    <submittedName>
        <fullName evidence="2">Uncharacterized protein</fullName>
    </submittedName>
</protein>
<reference evidence="2 3" key="1">
    <citation type="submission" date="2019-09" db="EMBL/GenBank/DDBJ databases">
        <title>A chromosome-level genome assembly of the Chinese tupelo Nyssa sinensis.</title>
        <authorList>
            <person name="Yang X."/>
            <person name="Kang M."/>
            <person name="Yang Y."/>
            <person name="Xiong H."/>
            <person name="Wang M."/>
            <person name="Zhang Z."/>
            <person name="Wang Z."/>
            <person name="Wu H."/>
            <person name="Ma T."/>
            <person name="Liu J."/>
            <person name="Xi Z."/>
        </authorList>
    </citation>
    <scope>NUCLEOTIDE SEQUENCE [LARGE SCALE GENOMIC DNA]</scope>
    <source>
        <strain evidence="2">J267</strain>
        <tissue evidence="2">Leaf</tissue>
    </source>
</reference>
<gene>
    <name evidence="2" type="ORF">F0562_002992</name>
</gene>
<accession>A0A5J5BTL8</accession>
<dbReference type="Proteomes" id="UP000325577">
    <property type="component" value="Linkage Group LG1"/>
</dbReference>
<feature type="region of interest" description="Disordered" evidence="1">
    <location>
        <begin position="1"/>
        <end position="21"/>
    </location>
</feature>
<evidence type="ECO:0000256" key="1">
    <source>
        <dbReference type="SAM" id="MobiDB-lite"/>
    </source>
</evidence>
<sequence length="109" mass="12178">MSPPMVKVKVAGNSDRVGPATKGNAICHLRRLESSRSQHLPLTLLHRRFISICLSRSTFTAQSPSTLSPPLTKTTIIIISRRRSPSNELHRHRIPSKSLRLESTQSRTS</sequence>
<feature type="region of interest" description="Disordered" evidence="1">
    <location>
        <begin position="82"/>
        <end position="109"/>
    </location>
</feature>
<feature type="compositionally biased region" description="Basic residues" evidence="1">
    <location>
        <begin position="82"/>
        <end position="95"/>
    </location>
</feature>
<organism evidence="2 3">
    <name type="scientific">Nyssa sinensis</name>
    <dbReference type="NCBI Taxonomy" id="561372"/>
    <lineage>
        <taxon>Eukaryota</taxon>
        <taxon>Viridiplantae</taxon>
        <taxon>Streptophyta</taxon>
        <taxon>Embryophyta</taxon>
        <taxon>Tracheophyta</taxon>
        <taxon>Spermatophyta</taxon>
        <taxon>Magnoliopsida</taxon>
        <taxon>eudicotyledons</taxon>
        <taxon>Gunneridae</taxon>
        <taxon>Pentapetalae</taxon>
        <taxon>asterids</taxon>
        <taxon>Cornales</taxon>
        <taxon>Nyssaceae</taxon>
        <taxon>Nyssa</taxon>
    </lineage>
</organism>
<name>A0A5J5BTL8_9ASTE</name>
<evidence type="ECO:0000313" key="3">
    <source>
        <dbReference type="Proteomes" id="UP000325577"/>
    </source>
</evidence>